<evidence type="ECO:0000313" key="3">
    <source>
        <dbReference type="Proteomes" id="UP000714618"/>
    </source>
</evidence>
<protein>
    <recommendedName>
        <fullName evidence="4">Phytanoyl-CoA dioxygenase</fullName>
    </recommendedName>
</protein>
<evidence type="ECO:0000313" key="2">
    <source>
        <dbReference type="EMBL" id="CAD0089666.1"/>
    </source>
</evidence>
<dbReference type="InterPro" id="IPR008775">
    <property type="entry name" value="Phytyl_CoA_dOase-like"/>
</dbReference>
<proteinExistence type="predicted"/>
<dbReference type="Pfam" id="PF05721">
    <property type="entry name" value="PhyH"/>
    <property type="match status" value="1"/>
</dbReference>
<keyword evidence="3" id="KW-1185">Reference proteome</keyword>
<evidence type="ECO:0000256" key="1">
    <source>
        <dbReference type="SAM" id="MobiDB-lite"/>
    </source>
</evidence>
<dbReference type="SUPFAM" id="SSF51197">
    <property type="entry name" value="Clavaminate synthase-like"/>
    <property type="match status" value="1"/>
</dbReference>
<reference evidence="2" key="1">
    <citation type="submission" date="2020-06" db="EMBL/GenBank/DDBJ databases">
        <authorList>
            <person name="Onetto C."/>
        </authorList>
    </citation>
    <scope>NUCLEOTIDE SEQUENCE</scope>
</reference>
<dbReference type="PANTHER" id="PTHR37563">
    <property type="entry name" value="PHYTANOYL-COA DIOXYGENASE FAMILY PROTEIN (AFU_ORTHOLOGUE AFUA_2G03330)"/>
    <property type="match status" value="1"/>
</dbReference>
<gene>
    <name evidence="2" type="ORF">AWRI4233_LOCUS2483</name>
</gene>
<sequence length="135" mass="14881">MSGNSALPPVPGVTPQSQPVHTDADFDHPESPFALVVNVPLIDMDITNGSTEVWLGTHTITSLAAQEGKQGDRASGRIAKHLLEQRRQMRAPCQPLVKKGSIVIRDLRLWHAGKPNSSNDVRVMLAMIHFAPWYR</sequence>
<organism evidence="2 3">
    <name type="scientific">Aureobasidium mustum</name>
    <dbReference type="NCBI Taxonomy" id="2773714"/>
    <lineage>
        <taxon>Eukaryota</taxon>
        <taxon>Fungi</taxon>
        <taxon>Dikarya</taxon>
        <taxon>Ascomycota</taxon>
        <taxon>Pezizomycotina</taxon>
        <taxon>Dothideomycetes</taxon>
        <taxon>Dothideomycetidae</taxon>
        <taxon>Dothideales</taxon>
        <taxon>Saccotheciaceae</taxon>
        <taxon>Aureobasidium</taxon>
    </lineage>
</organism>
<feature type="region of interest" description="Disordered" evidence="1">
    <location>
        <begin position="1"/>
        <end position="27"/>
    </location>
</feature>
<accession>A0A9N8PCF5</accession>
<dbReference type="Gene3D" id="2.60.120.620">
    <property type="entry name" value="q2cbj1_9rhob like domain"/>
    <property type="match status" value="1"/>
</dbReference>
<comment type="caution">
    <text evidence="2">The sequence shown here is derived from an EMBL/GenBank/DDBJ whole genome shotgun (WGS) entry which is preliminary data.</text>
</comment>
<dbReference type="Proteomes" id="UP000714618">
    <property type="component" value="Unassembled WGS sequence"/>
</dbReference>
<name>A0A9N8PCF5_9PEZI</name>
<dbReference type="AlphaFoldDB" id="A0A9N8PCF5"/>
<dbReference type="EMBL" id="CAIJEO010000003">
    <property type="protein sequence ID" value="CAD0089666.1"/>
    <property type="molecule type" value="Genomic_DNA"/>
</dbReference>
<dbReference type="PANTHER" id="PTHR37563:SF2">
    <property type="entry name" value="PHYTANOYL-COA DIOXYGENASE FAMILY PROTEIN (AFU_ORTHOLOGUE AFUA_2G03330)"/>
    <property type="match status" value="1"/>
</dbReference>
<dbReference type="OrthoDB" id="407832at2759"/>
<evidence type="ECO:0008006" key="4">
    <source>
        <dbReference type="Google" id="ProtNLM"/>
    </source>
</evidence>
<dbReference type="InterPro" id="IPR051961">
    <property type="entry name" value="Fungal_Metabolite_Diox"/>
</dbReference>